<evidence type="ECO:0000256" key="5">
    <source>
        <dbReference type="RuleBase" id="RU361277"/>
    </source>
</evidence>
<comment type="similarity">
    <text evidence="5">Belongs to the zinc-containing alcohol dehydrogenase family.</text>
</comment>
<dbReference type="Gene3D" id="3.90.180.10">
    <property type="entry name" value="Medium-chain alcohol dehydrogenases, catalytic domain"/>
    <property type="match status" value="1"/>
</dbReference>
<comment type="cofactor">
    <cofactor evidence="1 5">
        <name>Zn(2+)</name>
        <dbReference type="ChEBI" id="CHEBI:29105"/>
    </cofactor>
</comment>
<reference evidence="7" key="1">
    <citation type="submission" date="2021-02" db="EMBL/GenBank/DDBJ databases">
        <title>Genome sequence Cadophora malorum strain M34.</title>
        <authorList>
            <person name="Stefanovic E."/>
            <person name="Vu D."/>
            <person name="Scully C."/>
            <person name="Dijksterhuis J."/>
            <person name="Roader J."/>
            <person name="Houbraken J."/>
        </authorList>
    </citation>
    <scope>NUCLEOTIDE SEQUENCE</scope>
    <source>
        <strain evidence="7">M34</strain>
    </source>
</reference>
<dbReference type="Pfam" id="PF08240">
    <property type="entry name" value="ADH_N"/>
    <property type="match status" value="1"/>
</dbReference>
<accession>A0A8H7WIP8</accession>
<dbReference type="GO" id="GO:0016616">
    <property type="term" value="F:oxidoreductase activity, acting on the CH-OH group of donors, NAD or NADP as acceptor"/>
    <property type="evidence" value="ECO:0007669"/>
    <property type="project" value="InterPro"/>
</dbReference>
<dbReference type="SUPFAM" id="SSF51735">
    <property type="entry name" value="NAD(P)-binding Rossmann-fold domains"/>
    <property type="match status" value="1"/>
</dbReference>
<gene>
    <name evidence="7" type="ORF">IFR04_001553</name>
</gene>
<dbReference type="InterPro" id="IPR047109">
    <property type="entry name" value="CAD-like"/>
</dbReference>
<evidence type="ECO:0000256" key="1">
    <source>
        <dbReference type="ARBA" id="ARBA00001947"/>
    </source>
</evidence>
<dbReference type="SUPFAM" id="SSF50129">
    <property type="entry name" value="GroES-like"/>
    <property type="match status" value="1"/>
</dbReference>
<evidence type="ECO:0000313" key="8">
    <source>
        <dbReference type="Proteomes" id="UP000664132"/>
    </source>
</evidence>
<evidence type="ECO:0000259" key="6">
    <source>
        <dbReference type="SMART" id="SM00829"/>
    </source>
</evidence>
<keyword evidence="8" id="KW-1185">Reference proteome</keyword>
<evidence type="ECO:0000256" key="2">
    <source>
        <dbReference type="ARBA" id="ARBA00022723"/>
    </source>
</evidence>
<dbReference type="InterPro" id="IPR029752">
    <property type="entry name" value="D-isomer_DH_CS1"/>
</dbReference>
<evidence type="ECO:0000256" key="3">
    <source>
        <dbReference type="ARBA" id="ARBA00022833"/>
    </source>
</evidence>
<dbReference type="InterPro" id="IPR013149">
    <property type="entry name" value="ADH-like_C"/>
</dbReference>
<keyword evidence="2 5" id="KW-0479">Metal-binding</keyword>
<keyword evidence="3 5" id="KW-0862">Zinc</keyword>
<proteinExistence type="inferred from homology"/>
<comment type="caution">
    <text evidence="7">The sequence shown here is derived from an EMBL/GenBank/DDBJ whole genome shotgun (WGS) entry which is preliminary data.</text>
</comment>
<dbReference type="InterPro" id="IPR036291">
    <property type="entry name" value="NAD(P)-bd_dom_sf"/>
</dbReference>
<evidence type="ECO:0000256" key="4">
    <source>
        <dbReference type="ARBA" id="ARBA00023002"/>
    </source>
</evidence>
<dbReference type="CDD" id="cd05283">
    <property type="entry name" value="CAD1"/>
    <property type="match status" value="1"/>
</dbReference>
<dbReference type="InterPro" id="IPR020843">
    <property type="entry name" value="ER"/>
</dbReference>
<organism evidence="7 8">
    <name type="scientific">Cadophora malorum</name>
    <dbReference type="NCBI Taxonomy" id="108018"/>
    <lineage>
        <taxon>Eukaryota</taxon>
        <taxon>Fungi</taxon>
        <taxon>Dikarya</taxon>
        <taxon>Ascomycota</taxon>
        <taxon>Pezizomycotina</taxon>
        <taxon>Leotiomycetes</taxon>
        <taxon>Helotiales</taxon>
        <taxon>Ploettnerulaceae</taxon>
        <taxon>Cadophora</taxon>
    </lineage>
</organism>
<dbReference type="PROSITE" id="PS00065">
    <property type="entry name" value="D_2_HYDROXYACID_DH_1"/>
    <property type="match status" value="1"/>
</dbReference>
<dbReference type="GO" id="GO:0008270">
    <property type="term" value="F:zinc ion binding"/>
    <property type="evidence" value="ECO:0007669"/>
    <property type="project" value="InterPro"/>
</dbReference>
<protein>
    <recommendedName>
        <fullName evidence="6">Enoyl reductase (ER) domain-containing protein</fullName>
    </recommendedName>
</protein>
<sequence length="328" mass="35306">MVSFTVFKGSQDGKIIKSSTTREIAPDEVLVKITHSGVCGTDIHFQHTDMALGHEGAGIVEQIGQSVKTLSINDHVGWGWVHSTCGSCAQCLSGLENLCPYSQAYGNADLDQGSFGTYGVWKAGFLFKIPSSMDLLHAAPLMCGGATVFHAMRDVKSTDRVGIIGVGGLGHLAVQFAAKMGCDVVVFSSTEDKREEAVGLGADQFVATRGKDSLEIGRPVDHLFVTTSKPPKWEVYLPLMAPRGTIYPLSVDGGELKVPYKVIMDLEMRVQGSVVSPVGTQRRMIEFAARHGVKPVVEKFGMSVEGIEKAMGRLGEGKMRYRGVLVVE</sequence>
<dbReference type="InterPro" id="IPR013154">
    <property type="entry name" value="ADH-like_N"/>
</dbReference>
<dbReference type="SMART" id="SM00829">
    <property type="entry name" value="PKS_ER"/>
    <property type="match status" value="1"/>
</dbReference>
<dbReference type="OrthoDB" id="1879366at2759"/>
<evidence type="ECO:0000313" key="7">
    <source>
        <dbReference type="EMBL" id="KAG4425403.1"/>
    </source>
</evidence>
<dbReference type="AlphaFoldDB" id="A0A8H7WIP8"/>
<dbReference type="Pfam" id="PF00107">
    <property type="entry name" value="ADH_zinc_N"/>
    <property type="match status" value="1"/>
</dbReference>
<dbReference type="InterPro" id="IPR011032">
    <property type="entry name" value="GroES-like_sf"/>
</dbReference>
<feature type="domain" description="Enoyl reductase (ER)" evidence="6">
    <location>
        <begin position="9"/>
        <end position="325"/>
    </location>
</feature>
<name>A0A8H7WIP8_9HELO</name>
<dbReference type="FunFam" id="3.40.50.720:FF:000022">
    <property type="entry name" value="Cinnamyl alcohol dehydrogenase"/>
    <property type="match status" value="1"/>
</dbReference>
<keyword evidence="4" id="KW-0560">Oxidoreductase</keyword>
<dbReference type="PROSITE" id="PS00059">
    <property type="entry name" value="ADH_ZINC"/>
    <property type="match status" value="1"/>
</dbReference>
<dbReference type="PANTHER" id="PTHR42683">
    <property type="entry name" value="ALDEHYDE REDUCTASE"/>
    <property type="match status" value="1"/>
</dbReference>
<dbReference type="Gene3D" id="3.40.50.720">
    <property type="entry name" value="NAD(P)-binding Rossmann-like Domain"/>
    <property type="match status" value="1"/>
</dbReference>
<dbReference type="Proteomes" id="UP000664132">
    <property type="component" value="Unassembled WGS sequence"/>
</dbReference>
<dbReference type="EMBL" id="JAFJYH010000011">
    <property type="protein sequence ID" value="KAG4425403.1"/>
    <property type="molecule type" value="Genomic_DNA"/>
</dbReference>
<dbReference type="InterPro" id="IPR002328">
    <property type="entry name" value="ADH_Zn_CS"/>
</dbReference>